<reference evidence="1 2" key="1">
    <citation type="journal article" date="2011" name="BMC Genomics">
        <title>Insight into cross-talk between intra-amoebal pathogens.</title>
        <authorList>
            <person name="Gimenez G."/>
            <person name="Bertelli C."/>
            <person name="Moliner C."/>
            <person name="Robert C."/>
            <person name="Raoult D."/>
            <person name="Fournier P.E."/>
            <person name="Greub G."/>
        </authorList>
    </citation>
    <scope>NUCLEOTIDE SEQUENCE [LARGE SCALE GENOMIC DNA]</scope>
    <source>
        <strain evidence="1 2">LLAP12</strain>
    </source>
</reference>
<dbReference type="Proteomes" id="UP000002770">
    <property type="component" value="Unassembled WGS sequence"/>
</dbReference>
<accession>G9EJU6</accession>
<protein>
    <submittedName>
        <fullName evidence="1">Uncharacterized protein</fullName>
    </submittedName>
</protein>
<evidence type="ECO:0000313" key="2">
    <source>
        <dbReference type="Proteomes" id="UP000002770"/>
    </source>
</evidence>
<keyword evidence="2" id="KW-1185">Reference proteome</keyword>
<organism evidence="1 2">
    <name type="scientific">Legionella drancourtii LLAP12</name>
    <dbReference type="NCBI Taxonomy" id="658187"/>
    <lineage>
        <taxon>Bacteria</taxon>
        <taxon>Pseudomonadati</taxon>
        <taxon>Pseudomonadota</taxon>
        <taxon>Gammaproteobacteria</taxon>
        <taxon>Legionellales</taxon>
        <taxon>Legionellaceae</taxon>
        <taxon>Legionella</taxon>
    </lineage>
</organism>
<dbReference type="AlphaFoldDB" id="G9EJU6"/>
<proteinExistence type="predicted"/>
<dbReference type="InParanoid" id="G9EJU6"/>
<sequence>MLSLIQHPPEQRYRLIRYFGFLANRINYVQYVFGLFSP</sequence>
<dbReference type="HOGENOM" id="CLU_3329496_0_0_6"/>
<evidence type="ECO:0000313" key="1">
    <source>
        <dbReference type="EMBL" id="EHL32506.1"/>
    </source>
</evidence>
<dbReference type="EMBL" id="JH413798">
    <property type="protein sequence ID" value="EHL32506.1"/>
    <property type="molecule type" value="Genomic_DNA"/>
</dbReference>
<name>G9EJU6_9GAMM</name>
<gene>
    <name evidence="1" type="ORF">LDG_5462</name>
</gene>